<evidence type="ECO:0000256" key="6">
    <source>
        <dbReference type="SAM" id="MobiDB-lite"/>
    </source>
</evidence>
<dbReference type="InterPro" id="IPR035965">
    <property type="entry name" value="PAS-like_dom_sf"/>
</dbReference>
<dbReference type="Pfam" id="PF13426">
    <property type="entry name" value="PAS_9"/>
    <property type="match status" value="1"/>
</dbReference>
<organism evidence="8 9">
    <name type="scientific">Artemisia annua</name>
    <name type="common">Sweet wormwood</name>
    <dbReference type="NCBI Taxonomy" id="35608"/>
    <lineage>
        <taxon>Eukaryota</taxon>
        <taxon>Viridiplantae</taxon>
        <taxon>Streptophyta</taxon>
        <taxon>Embryophyta</taxon>
        <taxon>Tracheophyta</taxon>
        <taxon>Spermatophyta</taxon>
        <taxon>Magnoliopsida</taxon>
        <taxon>eudicotyledons</taxon>
        <taxon>Gunneridae</taxon>
        <taxon>Pentapetalae</taxon>
        <taxon>asterids</taxon>
        <taxon>campanulids</taxon>
        <taxon>Asterales</taxon>
        <taxon>Asteraceae</taxon>
        <taxon>Asteroideae</taxon>
        <taxon>Anthemideae</taxon>
        <taxon>Artemisiinae</taxon>
        <taxon>Artemisia</taxon>
    </lineage>
</organism>
<keyword evidence="4" id="KW-0675">Receptor</keyword>
<dbReference type="OrthoDB" id="1689310at2759"/>
<dbReference type="SMART" id="SM00091">
    <property type="entry name" value="PAS"/>
    <property type="match status" value="1"/>
</dbReference>
<dbReference type="NCBIfam" id="TIGR00229">
    <property type="entry name" value="sensory_box"/>
    <property type="match status" value="1"/>
</dbReference>
<dbReference type="SUPFAM" id="SSF55785">
    <property type="entry name" value="PYP-like sensor domain (PAS domain)"/>
    <property type="match status" value="1"/>
</dbReference>
<evidence type="ECO:0000256" key="4">
    <source>
        <dbReference type="ARBA" id="ARBA00023170"/>
    </source>
</evidence>
<evidence type="ECO:0000256" key="3">
    <source>
        <dbReference type="ARBA" id="ARBA00022991"/>
    </source>
</evidence>
<reference evidence="8 9" key="1">
    <citation type="journal article" date="2018" name="Mol. Plant">
        <title>The genome of Artemisia annua provides insight into the evolution of Asteraceae family and artemisinin biosynthesis.</title>
        <authorList>
            <person name="Shen Q."/>
            <person name="Zhang L."/>
            <person name="Liao Z."/>
            <person name="Wang S."/>
            <person name="Yan T."/>
            <person name="Shi P."/>
            <person name="Liu M."/>
            <person name="Fu X."/>
            <person name="Pan Q."/>
            <person name="Wang Y."/>
            <person name="Lv Z."/>
            <person name="Lu X."/>
            <person name="Zhang F."/>
            <person name="Jiang W."/>
            <person name="Ma Y."/>
            <person name="Chen M."/>
            <person name="Hao X."/>
            <person name="Li L."/>
            <person name="Tang Y."/>
            <person name="Lv G."/>
            <person name="Zhou Y."/>
            <person name="Sun X."/>
            <person name="Brodelius P.E."/>
            <person name="Rose J.K.C."/>
            <person name="Tang K."/>
        </authorList>
    </citation>
    <scope>NUCLEOTIDE SEQUENCE [LARGE SCALE GENOMIC DNA]</scope>
    <source>
        <strain evidence="9">cv. Huhao1</strain>
        <tissue evidence="8">Leaf</tissue>
    </source>
</reference>
<keyword evidence="2" id="KW-0716">Sensory transduction</keyword>
<dbReference type="AlphaFoldDB" id="A0A2U1PHH6"/>
<dbReference type="Gene3D" id="3.30.450.20">
    <property type="entry name" value="PAS domain"/>
    <property type="match status" value="1"/>
</dbReference>
<sequence>MEKAKKPPSAEELLRKIQEMEQREARIKQEISKLKLSANHSKHGHQTACSHQLNVGRPSAFREVNGVTHGGVMEPSAMKLTETQYLNILQSMGQAIHLYNIKYGIIFWNRAAENLYGYTAAEAYGKSPTELLVEQKYALMADYLQERTALGDITSGEFPAITKYGERFVVICADTPYRDEYGRQLGAICISSDSRPYKAGLTVCPPTTIACARHGRDSHQTHQTSTASKMSNFVLKVKSKLKTGENYTDHNNSTSNQSEGGIPRVQIGPYPFEMLFSMDIEENLCGKPIIR</sequence>
<evidence type="ECO:0000256" key="2">
    <source>
        <dbReference type="ARBA" id="ARBA00022606"/>
    </source>
</evidence>
<keyword evidence="5" id="KW-0175">Coiled coil</keyword>
<evidence type="ECO:0000256" key="1">
    <source>
        <dbReference type="ARBA" id="ARBA00022543"/>
    </source>
</evidence>
<name>A0A2U1PHH6_ARTAN</name>
<keyword evidence="9" id="KW-1185">Reference proteome</keyword>
<proteinExistence type="predicted"/>
<feature type="compositionally biased region" description="Polar residues" evidence="6">
    <location>
        <begin position="245"/>
        <end position="259"/>
    </location>
</feature>
<protein>
    <submittedName>
        <fullName evidence="8">PAC motif-containing protein</fullName>
    </submittedName>
</protein>
<gene>
    <name evidence="8" type="ORF">CTI12_AA135800</name>
</gene>
<feature type="domain" description="PAS" evidence="7">
    <location>
        <begin position="81"/>
        <end position="151"/>
    </location>
</feature>
<dbReference type="PROSITE" id="PS50112">
    <property type="entry name" value="PAS"/>
    <property type="match status" value="1"/>
</dbReference>
<dbReference type="STRING" id="35608.A0A2U1PHH6"/>
<evidence type="ECO:0000313" key="8">
    <source>
        <dbReference type="EMBL" id="PWA85218.1"/>
    </source>
</evidence>
<dbReference type="CDD" id="cd00130">
    <property type="entry name" value="PAS"/>
    <property type="match status" value="1"/>
</dbReference>
<feature type="coiled-coil region" evidence="5">
    <location>
        <begin position="10"/>
        <end position="37"/>
    </location>
</feature>
<feature type="region of interest" description="Disordered" evidence="6">
    <location>
        <begin position="244"/>
        <end position="263"/>
    </location>
</feature>
<keyword evidence="1" id="KW-0600">Photoreceptor protein</keyword>
<dbReference type="Proteomes" id="UP000245207">
    <property type="component" value="Unassembled WGS sequence"/>
</dbReference>
<evidence type="ECO:0000256" key="5">
    <source>
        <dbReference type="SAM" id="Coils"/>
    </source>
</evidence>
<evidence type="ECO:0000259" key="7">
    <source>
        <dbReference type="PROSITE" id="PS50112"/>
    </source>
</evidence>
<dbReference type="EMBL" id="PKPP01001144">
    <property type="protein sequence ID" value="PWA85218.1"/>
    <property type="molecule type" value="Genomic_DNA"/>
</dbReference>
<comment type="caution">
    <text evidence="8">The sequence shown here is derived from an EMBL/GenBank/DDBJ whole genome shotgun (WGS) entry which is preliminary data.</text>
</comment>
<evidence type="ECO:0000313" key="9">
    <source>
        <dbReference type="Proteomes" id="UP000245207"/>
    </source>
</evidence>
<dbReference type="InterPro" id="IPR000014">
    <property type="entry name" value="PAS"/>
</dbReference>
<keyword evidence="3" id="KW-0157">Chromophore</keyword>
<dbReference type="GO" id="GO:0009881">
    <property type="term" value="F:photoreceptor activity"/>
    <property type="evidence" value="ECO:0007669"/>
    <property type="project" value="UniProtKB-KW"/>
</dbReference>
<accession>A0A2U1PHH6</accession>